<dbReference type="AlphaFoldDB" id="A0A024V5P5"/>
<reference evidence="3 4" key="1">
    <citation type="submission" date="2013-02" db="EMBL/GenBank/DDBJ databases">
        <title>The Genome Annotation of Plasmodium falciparum Vietnam Oak-Knoll (FVO).</title>
        <authorList>
            <consortium name="The Broad Institute Genome Sequencing Platform"/>
            <consortium name="The Broad Institute Genome Sequencing Center for Infectious Disease"/>
            <person name="Neafsey D."/>
            <person name="Hoffman S."/>
            <person name="Volkman S."/>
            <person name="Rosenthal P."/>
            <person name="Walker B."/>
            <person name="Young S.K."/>
            <person name="Zeng Q."/>
            <person name="Gargeya S."/>
            <person name="Fitzgerald M."/>
            <person name="Haas B."/>
            <person name="Abouelleil A."/>
            <person name="Allen A.W."/>
            <person name="Alvarado L."/>
            <person name="Arachchi H.M."/>
            <person name="Berlin A.M."/>
            <person name="Chapman S.B."/>
            <person name="Gainer-Dewar J."/>
            <person name="Goldberg J."/>
            <person name="Griggs A."/>
            <person name="Gujja S."/>
            <person name="Hansen M."/>
            <person name="Howarth C."/>
            <person name="Imamovic A."/>
            <person name="Ireland A."/>
            <person name="Larimer J."/>
            <person name="McCowan C."/>
            <person name="Murphy C."/>
            <person name="Pearson M."/>
            <person name="Poon T.W."/>
            <person name="Priest M."/>
            <person name="Roberts A."/>
            <person name="Saif S."/>
            <person name="Shea T."/>
            <person name="Sisk P."/>
            <person name="Sykes S."/>
            <person name="Wortman J."/>
            <person name="Nusbaum C."/>
            <person name="Birren B."/>
        </authorList>
    </citation>
    <scope>NUCLEOTIDE SEQUENCE [LARGE SCALE GENOMIC DNA]</scope>
    <source>
        <strain evidence="4">Vietnam Oak-Knoll (FVO)</strain>
    </source>
</reference>
<sequence>MYNIVYIFLYLIVIFCLQWESVVSISISPQKRYSYNSLKNYIINEGERKKKIYLFNEKNNKFLFMSYMKKKKRKKKHTGRRKENLYTHKKKKRKEYYTYNNIYKDIINNLFKRNTYSKLYNNIKYKHKVIPFNKKFIYHNKNLLFYSYIYEHFLASFTSLASQEKKKEKRIIIKKYNNNNNNNNNNNRRNGKIFLDTFNSNEYEEEQEELELDPELHESLGGCIENDFQDNYFDTLLGSSEIDYNCDEDKYDKDDVCEETKRKKYYVYGRKYTDKDYNSEHVNKYYKHLPIYSKDDSILSNKNFKRIYESNKMENLERNIREEDLYYPSVPIKWKLYVGIFFDKKYNYENNEDKNIYDKFNINIRHKYVLEFLSWVKLSTRIYQNTSKILMLFNLKRNQNIFGNLIFFTSLNLHYANLFMKSNPYIKLGLCEELYLYSYENNSDHFLLGTFPNLSIQKNFLLIKFFNPNKLQDINDLYEKHMRFYIRSNMIFKLGVLKKVPKDKLQDFFLSPHQYLPITNEQTSTVLKKFDEEFKMFENCASVDVNRNNEIQNVEGDKENSPYKKVGDDNHDEKNEEGFGNDYNNDETFIKYDNSCLAELNIINCKDDEEADEFIQKDPYTRSCFYDSIFLCEAAELSPHIKYSEAYMPKLRSKVNYKYELDTDLNPTECLENKPEYLGNRRLDGKSLNNYNKVDFDILDTFIKLKYTNKEVQIEDSTYNENDNVGEYNGKKEELRDSRKNEQEHTERLRNNNMVNSENNKKMDIPKNDEQIGKSYISSYNNIFVNGKKKYVLKSDNNVGKNYKIKIVDYDNDYMDYLCNVQENKILYVKNKEKINILNNNRNKEKYENNDTNENNSYHHIYDTLNEDKKNPFINKEKDIILIDNSLQFFDHIFFKDYLSDYVYISLPPGEYIEDPYTIKDEKNYEFTRFNNSLASQDDFLKRQNYLTSFLKGIWLKKDHSKILFYDKQNNALLFGTGIDKTFSWNKKVDNKIMKRALINMEIALEKIRKGSSVIHEDDITIHNETERIQKEYTDPYTSFKKRFTSVHNHLQTSDGYKDMKPPPGLEYLNPLIWDKTPDEHKKLILDTDKVQEIHSKFLKKLELYKVSIDDDPFIQKVPSESDLLNHSDKVDIEIL</sequence>
<feature type="compositionally biased region" description="Basic and acidic residues" evidence="1">
    <location>
        <begin position="729"/>
        <end position="750"/>
    </location>
</feature>
<gene>
    <name evidence="3" type="ORF">PFFVO_03553</name>
</gene>
<evidence type="ECO:0000256" key="1">
    <source>
        <dbReference type="SAM" id="MobiDB-lite"/>
    </source>
</evidence>
<evidence type="ECO:0000256" key="2">
    <source>
        <dbReference type="SAM" id="Phobius"/>
    </source>
</evidence>
<reference evidence="3 4" key="2">
    <citation type="submission" date="2013-02" db="EMBL/GenBank/DDBJ databases">
        <title>The Genome Sequence of Plasmodium falciparum Vietnam Oak-Knoll (FVO).</title>
        <authorList>
            <consortium name="The Broad Institute Genome Sequencing Platform"/>
            <consortium name="The Broad Institute Genome Sequencing Center for Infectious Disease"/>
            <person name="Neafsey D."/>
            <person name="Cheeseman I."/>
            <person name="Volkman S."/>
            <person name="Adams J."/>
            <person name="Walker B."/>
            <person name="Young S.K."/>
            <person name="Zeng Q."/>
            <person name="Gargeya S."/>
            <person name="Fitzgerald M."/>
            <person name="Haas B."/>
            <person name="Abouelleil A."/>
            <person name="Alvarado L."/>
            <person name="Arachchi H.M."/>
            <person name="Berlin A.M."/>
            <person name="Chapman S.B."/>
            <person name="Dewar J."/>
            <person name="Goldberg J."/>
            <person name="Griggs A."/>
            <person name="Gujja S."/>
            <person name="Hansen M."/>
            <person name="Howarth C."/>
            <person name="Imamovic A."/>
            <person name="Larimer J."/>
            <person name="McCowan C."/>
            <person name="Murphy C."/>
            <person name="Neiman D."/>
            <person name="Pearson M."/>
            <person name="Priest M."/>
            <person name="Roberts A."/>
            <person name="Saif S."/>
            <person name="Shea T."/>
            <person name="Sisk P."/>
            <person name="Sykes S."/>
            <person name="Wortman J."/>
            <person name="Nusbaum C."/>
            <person name="Birren B."/>
        </authorList>
    </citation>
    <scope>NUCLEOTIDE SEQUENCE [LARGE SCALE GENOMIC DNA]</scope>
    <source>
        <strain evidence="4">Vietnam Oak-Knoll (FVO)</strain>
    </source>
</reference>
<keyword evidence="2" id="KW-0812">Transmembrane</keyword>
<feature type="region of interest" description="Disordered" evidence="1">
    <location>
        <begin position="721"/>
        <end position="750"/>
    </location>
</feature>
<feature type="transmembrane region" description="Helical" evidence="2">
    <location>
        <begin position="6"/>
        <end position="27"/>
    </location>
</feature>
<accession>A0A024V5P5</accession>
<name>A0A024V5P5_PLAFA</name>
<keyword evidence="2" id="KW-0472">Membrane</keyword>
<evidence type="ECO:0000313" key="4">
    <source>
        <dbReference type="Proteomes" id="UP000030690"/>
    </source>
</evidence>
<dbReference type="Proteomes" id="UP000030690">
    <property type="component" value="Unassembled WGS sequence"/>
</dbReference>
<dbReference type="OrthoDB" id="332676at2759"/>
<keyword evidence="2" id="KW-1133">Transmembrane helix</keyword>
<feature type="compositionally biased region" description="Basic and acidic residues" evidence="1">
    <location>
        <begin position="555"/>
        <end position="577"/>
    </location>
</feature>
<dbReference type="EMBL" id="KI925120">
    <property type="protein sequence ID" value="ETW17535.1"/>
    <property type="molecule type" value="Genomic_DNA"/>
</dbReference>
<organism evidence="3 4">
    <name type="scientific">Plasmodium falciparum Vietnam Oak-Knoll</name>
    <name type="common">FVO</name>
    <dbReference type="NCBI Taxonomy" id="1036723"/>
    <lineage>
        <taxon>Eukaryota</taxon>
        <taxon>Sar</taxon>
        <taxon>Alveolata</taxon>
        <taxon>Apicomplexa</taxon>
        <taxon>Aconoidasida</taxon>
        <taxon>Haemosporida</taxon>
        <taxon>Plasmodiidae</taxon>
        <taxon>Plasmodium</taxon>
        <taxon>Plasmodium (Laverania)</taxon>
    </lineage>
</organism>
<feature type="region of interest" description="Disordered" evidence="1">
    <location>
        <begin position="553"/>
        <end position="581"/>
    </location>
</feature>
<proteinExistence type="predicted"/>
<protein>
    <submittedName>
        <fullName evidence="3">Uncharacterized protein</fullName>
    </submittedName>
</protein>
<evidence type="ECO:0000313" key="3">
    <source>
        <dbReference type="EMBL" id="ETW17535.1"/>
    </source>
</evidence>